<dbReference type="SUPFAM" id="SSF55729">
    <property type="entry name" value="Acyl-CoA N-acyltransferases (Nat)"/>
    <property type="match status" value="1"/>
</dbReference>
<reference evidence="2 3" key="1">
    <citation type="submission" date="2019-07" db="EMBL/GenBank/DDBJ databases">
        <title>Whole genome shotgun sequence of Nocardia ninae NBRC 108245.</title>
        <authorList>
            <person name="Hosoyama A."/>
            <person name="Uohara A."/>
            <person name="Ohji S."/>
            <person name="Ichikawa N."/>
        </authorList>
    </citation>
    <scope>NUCLEOTIDE SEQUENCE [LARGE SCALE GENOMIC DNA]</scope>
    <source>
        <strain evidence="2 3">NBRC 108245</strain>
    </source>
</reference>
<proteinExistence type="predicted"/>
<dbReference type="PROSITE" id="PS51186">
    <property type="entry name" value="GNAT"/>
    <property type="match status" value="1"/>
</dbReference>
<evidence type="ECO:0000313" key="3">
    <source>
        <dbReference type="Proteomes" id="UP000321424"/>
    </source>
</evidence>
<protein>
    <recommendedName>
        <fullName evidence="1">N-acetyltransferase domain-containing protein</fullName>
    </recommendedName>
</protein>
<organism evidence="2 3">
    <name type="scientific">Nocardia ninae NBRC 108245</name>
    <dbReference type="NCBI Taxonomy" id="1210091"/>
    <lineage>
        <taxon>Bacteria</taxon>
        <taxon>Bacillati</taxon>
        <taxon>Actinomycetota</taxon>
        <taxon>Actinomycetes</taxon>
        <taxon>Mycobacteriales</taxon>
        <taxon>Nocardiaceae</taxon>
        <taxon>Nocardia</taxon>
    </lineage>
</organism>
<keyword evidence="3" id="KW-1185">Reference proteome</keyword>
<dbReference type="Proteomes" id="UP000321424">
    <property type="component" value="Unassembled WGS sequence"/>
</dbReference>
<evidence type="ECO:0000313" key="2">
    <source>
        <dbReference type="EMBL" id="GEM41139.1"/>
    </source>
</evidence>
<dbReference type="InterPro" id="IPR016181">
    <property type="entry name" value="Acyl_CoA_acyltransferase"/>
</dbReference>
<gene>
    <name evidence="2" type="ORF">NN4_56580</name>
</gene>
<accession>A0A511MKL0</accession>
<dbReference type="EMBL" id="BJXA01000046">
    <property type="protein sequence ID" value="GEM41139.1"/>
    <property type="molecule type" value="Genomic_DNA"/>
</dbReference>
<dbReference type="InterPro" id="IPR027365">
    <property type="entry name" value="GNAT_acetyltra_YdfB-like"/>
</dbReference>
<dbReference type="Gene3D" id="3.40.630.30">
    <property type="match status" value="1"/>
</dbReference>
<sequence>MSVAAVVAHAQALWAELAVVPVSFTPSRLHVVVSPRSLMCPAGWVGAVVLQGSAIATAPDTVVAEKVRAAGCQIPVAEVVDVERLRMVLSVAEVRGPAALAYCSVELFRPVTVGVERFERVALQDGALGEFLASSGEVDRDESGLDEITSSAFVVRSAGVIASAAGYRVWPNRTAHVSVLTAPDRRGHGFARVAASAAVEHALGQGLVPQWRARSAESRRVAAALGFRELGAQLSFRLNPLLGEDQVR</sequence>
<evidence type="ECO:0000259" key="1">
    <source>
        <dbReference type="PROSITE" id="PS51186"/>
    </source>
</evidence>
<dbReference type="GO" id="GO:0016747">
    <property type="term" value="F:acyltransferase activity, transferring groups other than amino-acyl groups"/>
    <property type="evidence" value="ECO:0007669"/>
    <property type="project" value="InterPro"/>
</dbReference>
<feature type="domain" description="N-acetyltransferase" evidence="1">
    <location>
        <begin position="106"/>
        <end position="248"/>
    </location>
</feature>
<name>A0A511MKL0_9NOCA</name>
<dbReference type="Pfam" id="PF12746">
    <property type="entry name" value="GNAT_acetyltran"/>
    <property type="match status" value="1"/>
</dbReference>
<dbReference type="InterPro" id="IPR000182">
    <property type="entry name" value="GNAT_dom"/>
</dbReference>
<dbReference type="OrthoDB" id="4824241at2"/>
<dbReference type="AlphaFoldDB" id="A0A511MKL0"/>
<comment type="caution">
    <text evidence="2">The sequence shown here is derived from an EMBL/GenBank/DDBJ whole genome shotgun (WGS) entry which is preliminary data.</text>
</comment>